<keyword evidence="3" id="KW-0464">Manganese</keyword>
<gene>
    <name evidence="6" type="ORF">B0T14DRAFT_539366</name>
</gene>
<keyword evidence="2" id="KW-0378">Hydrolase</keyword>
<dbReference type="AlphaFoldDB" id="A0AA40BTX5"/>
<keyword evidence="1" id="KW-0479">Metal-binding</keyword>
<proteinExistence type="inferred from homology"/>
<dbReference type="PANTHER" id="PTHR43782">
    <property type="entry name" value="ARGINASE"/>
    <property type="match status" value="1"/>
</dbReference>
<dbReference type="GO" id="GO:0005634">
    <property type="term" value="C:nucleus"/>
    <property type="evidence" value="ECO:0007669"/>
    <property type="project" value="TreeGrafter"/>
</dbReference>
<dbReference type="GO" id="GO:0005829">
    <property type="term" value="C:cytosol"/>
    <property type="evidence" value="ECO:0007669"/>
    <property type="project" value="TreeGrafter"/>
</dbReference>
<accession>A0AA40BTX5</accession>
<evidence type="ECO:0000313" key="6">
    <source>
        <dbReference type="EMBL" id="KAK0613535.1"/>
    </source>
</evidence>
<evidence type="ECO:0000256" key="4">
    <source>
        <dbReference type="PROSITE-ProRule" id="PRU00742"/>
    </source>
</evidence>
<organism evidence="6 7">
    <name type="scientific">Immersiella caudata</name>
    <dbReference type="NCBI Taxonomy" id="314043"/>
    <lineage>
        <taxon>Eukaryota</taxon>
        <taxon>Fungi</taxon>
        <taxon>Dikarya</taxon>
        <taxon>Ascomycota</taxon>
        <taxon>Pezizomycotina</taxon>
        <taxon>Sordariomycetes</taxon>
        <taxon>Sordariomycetidae</taxon>
        <taxon>Sordariales</taxon>
        <taxon>Lasiosphaeriaceae</taxon>
        <taxon>Immersiella</taxon>
    </lineage>
</organism>
<dbReference type="CDD" id="cd09999">
    <property type="entry name" value="Arginase-like_1"/>
    <property type="match status" value="1"/>
</dbReference>
<evidence type="ECO:0000256" key="2">
    <source>
        <dbReference type="ARBA" id="ARBA00022801"/>
    </source>
</evidence>
<evidence type="ECO:0000256" key="3">
    <source>
        <dbReference type="ARBA" id="ARBA00023211"/>
    </source>
</evidence>
<dbReference type="Gene3D" id="3.40.800.10">
    <property type="entry name" value="Ureohydrolase domain"/>
    <property type="match status" value="1"/>
</dbReference>
<dbReference type="GO" id="GO:0030145">
    <property type="term" value="F:manganese ion binding"/>
    <property type="evidence" value="ECO:0007669"/>
    <property type="project" value="TreeGrafter"/>
</dbReference>
<comment type="similarity">
    <text evidence="4">Belongs to the arginase family.</text>
</comment>
<evidence type="ECO:0008006" key="8">
    <source>
        <dbReference type="Google" id="ProtNLM"/>
    </source>
</evidence>
<name>A0AA40BTX5_9PEZI</name>
<dbReference type="SUPFAM" id="SSF52768">
    <property type="entry name" value="Arginase/deacetylase"/>
    <property type="match status" value="1"/>
</dbReference>
<dbReference type="InterPro" id="IPR023696">
    <property type="entry name" value="Ureohydrolase_dom_sf"/>
</dbReference>
<evidence type="ECO:0000313" key="7">
    <source>
        <dbReference type="Proteomes" id="UP001175000"/>
    </source>
</evidence>
<dbReference type="InterPro" id="IPR006035">
    <property type="entry name" value="Ureohydrolase"/>
</dbReference>
<dbReference type="Proteomes" id="UP001175000">
    <property type="component" value="Unassembled WGS sequence"/>
</dbReference>
<dbReference type="PRINTS" id="PR00116">
    <property type="entry name" value="ARGINASE"/>
</dbReference>
<sequence>MPSSTPLTSITLITSPYHVGLPPNNPLHTSRIASGPSYLLTSTSLLSTLHSLLPSLPIHTIELPPVLSTSEGEIGRSFELLRRTSLAVSAARQNSSFPIILAGNCLASVGVFAGLTSSSSLQTQKEKSEIGCIWFDAHDDYNIPDTILSGYFDSQGIAMMAGESWKALMATVPGFVAPLDLKRVVHVGMRDVNELERGRVEGSEMGVVWGGEGSDERFAERLGEEMKWRFGDGDEEEKGVLVHLDLDVLDVSVGKANGFACAGGLVKDELSACMRRIVERVTPLAMTVASFDPFCDGEESAKRIGRPRAKPKPNISGTFDFDAFGPAMPSISENQNSRA</sequence>
<comment type="caution">
    <text evidence="6">The sequence shown here is derived from an EMBL/GenBank/DDBJ whole genome shotgun (WGS) entry which is preliminary data.</text>
</comment>
<reference evidence="6" key="1">
    <citation type="submission" date="2023-06" db="EMBL/GenBank/DDBJ databases">
        <title>Genome-scale phylogeny and comparative genomics of the fungal order Sordariales.</title>
        <authorList>
            <consortium name="Lawrence Berkeley National Laboratory"/>
            <person name="Hensen N."/>
            <person name="Bonometti L."/>
            <person name="Westerberg I."/>
            <person name="Brannstrom I.O."/>
            <person name="Guillou S."/>
            <person name="Cros-Aarteil S."/>
            <person name="Calhoun S."/>
            <person name="Haridas S."/>
            <person name="Kuo A."/>
            <person name="Mondo S."/>
            <person name="Pangilinan J."/>
            <person name="Riley R."/>
            <person name="Labutti K."/>
            <person name="Andreopoulos B."/>
            <person name="Lipzen A."/>
            <person name="Chen C."/>
            <person name="Yanf M."/>
            <person name="Daum C."/>
            <person name="Ng V."/>
            <person name="Clum A."/>
            <person name="Steindorff A."/>
            <person name="Ohm R."/>
            <person name="Martin F."/>
            <person name="Silar P."/>
            <person name="Natvig D."/>
            <person name="Lalanne C."/>
            <person name="Gautier V."/>
            <person name="Ament-Velasquez S.L."/>
            <person name="Kruys A."/>
            <person name="Hutchinson M.I."/>
            <person name="Powell A.J."/>
            <person name="Barry K."/>
            <person name="Miller A.N."/>
            <person name="Grigoriev I.V."/>
            <person name="Debuchy R."/>
            <person name="Gladieux P."/>
            <person name="Thoren M.H."/>
            <person name="Johannesson H."/>
        </authorList>
    </citation>
    <scope>NUCLEOTIDE SEQUENCE</scope>
    <source>
        <strain evidence="6">CBS 606.72</strain>
    </source>
</reference>
<keyword evidence="7" id="KW-1185">Reference proteome</keyword>
<dbReference type="EMBL" id="JAULSU010000006">
    <property type="protein sequence ID" value="KAK0613535.1"/>
    <property type="molecule type" value="Genomic_DNA"/>
</dbReference>
<evidence type="ECO:0000256" key="1">
    <source>
        <dbReference type="ARBA" id="ARBA00022723"/>
    </source>
</evidence>
<evidence type="ECO:0000256" key="5">
    <source>
        <dbReference type="SAM" id="MobiDB-lite"/>
    </source>
</evidence>
<dbReference type="GO" id="GO:0004053">
    <property type="term" value="F:arginase activity"/>
    <property type="evidence" value="ECO:0007669"/>
    <property type="project" value="TreeGrafter"/>
</dbReference>
<dbReference type="PANTHER" id="PTHR43782:SF3">
    <property type="entry name" value="ARGINASE"/>
    <property type="match status" value="1"/>
</dbReference>
<dbReference type="PROSITE" id="PS51409">
    <property type="entry name" value="ARGINASE_2"/>
    <property type="match status" value="1"/>
</dbReference>
<protein>
    <recommendedName>
        <fullName evidence="8">Arginase</fullName>
    </recommendedName>
</protein>
<feature type="region of interest" description="Disordered" evidence="5">
    <location>
        <begin position="302"/>
        <end position="339"/>
    </location>
</feature>
<dbReference type="Pfam" id="PF00491">
    <property type="entry name" value="Arginase"/>
    <property type="match status" value="1"/>
</dbReference>